<evidence type="ECO:0000256" key="1">
    <source>
        <dbReference type="SAM" id="MobiDB-lite"/>
    </source>
</evidence>
<feature type="compositionally biased region" description="Low complexity" evidence="1">
    <location>
        <begin position="54"/>
        <end position="64"/>
    </location>
</feature>
<feature type="region of interest" description="Disordered" evidence="1">
    <location>
        <begin position="1889"/>
        <end position="1912"/>
    </location>
</feature>
<feature type="region of interest" description="Disordered" evidence="1">
    <location>
        <begin position="226"/>
        <end position="251"/>
    </location>
</feature>
<feature type="compositionally biased region" description="Polar residues" evidence="1">
    <location>
        <begin position="993"/>
        <end position="1008"/>
    </location>
</feature>
<feature type="region of interest" description="Disordered" evidence="1">
    <location>
        <begin position="1642"/>
        <end position="1673"/>
    </location>
</feature>
<feature type="compositionally biased region" description="Polar residues" evidence="1">
    <location>
        <begin position="101"/>
        <end position="122"/>
    </location>
</feature>
<feature type="region of interest" description="Disordered" evidence="1">
    <location>
        <begin position="46"/>
        <end position="122"/>
    </location>
</feature>
<feature type="compositionally biased region" description="Low complexity" evidence="1">
    <location>
        <begin position="909"/>
        <end position="921"/>
    </location>
</feature>
<feature type="compositionally biased region" description="Polar residues" evidence="1">
    <location>
        <begin position="338"/>
        <end position="370"/>
    </location>
</feature>
<sequence length="2201" mass="235551">MTSPFLGDLDRPRRSENPAGVVESLLASFEETEGVAASIRAAVLGSRKKTGVGSSHAHSTSRSSIVDPGVCRNPSGKPEKGGSVSGDKYETPRLTARSRSDSTTFQKAGGSATKTSQWVSRQPTTGLRDILRPGTLSASPFGPLKERLRQARKAASTTANFSASQRTLHCEQETSSPQSRDGLDLSVRRCASGLDRLSTRAFDAPESPAGIGEGVSGRAIQVQIPSRSRRLARRGTSATATQLPSDGTCRDVPAFPDPSVDCSHEEERKFEPVSGTASPYQGLLSRKCAKNSFAACQQPSLTCSGVKPSMLELEPSRMVVQVPTSQGGGEKRVDPEATRSSQQVPGPRWSSTLQRPRTTRTAELRQTQSHAARRQRHSSGITEDTAHQLPAPASSAASKKPETGSLHSTQVLPPRNKASARHSQPSVTFRKSLKPSAKAQQRQSGVCVEGMTHDRNSVQLSQRLEQGPIEVLQPRIGITNSRTSDTRNVAGRGKRELSPHGEATRCQNSVTEALAEAQPSVETKAKKDTTAKPRRSSMSTASITTVVEMKAASCRVLGRLLARLRHLRQHRLIEQATQDPRQRLRQILGERGSTPSRVPVFPEYPSDKTATPPSLPLPAFAEATDARVQSPPNPTATQSAFPVSSDSVEFSRRSTSPSPSVSPSLSGEVCNGSTSPPDHIEPCYAASDGPKMRSKIRLSPSVRDAPEAATIERGTPRDISAHSDGTTARQQGVQPKHGVASAGVTCVCYSGSSPASGMSFSSPPATCLAQLPIRDILEDTVVSAPCASAETDQQCSSAAVSPEVIHDETFFPEAKEREISVAVTSAPRPLRSPSLEPLASTSLELLPSWTAHSSTTEPSDAPLSSAEMSMPLRLPFCEPVAAPQVPASPGVPANEELSLSGTFRRATNSVPEAPVAPSPSECRVRSPLQRQCRREDKQNPLDEARRGSRRCSGQHASLGRLDRMIGTDVRSSQHTLVSPCGPSSDQLDKRSRTASCTSTAVSPWSSIEQDTDDKRMKTSVSAAACTPTIGAPDTEAASRAFSPSGVDSECFSKSACLGMSAASSELLVPSLRLHEWAAVEESPICDPLEVASSPTASSLRNGQALHAHDTTADEGSTPVSLQGSHERAGHRSGQRSDEHSSSWPSQSAETRAVLGEVDAALAEANDALQDADAAAGALLDESLAAEVCVLFSRREEAPTSHDKEQLSHLNLAGCGIPHEQPFERERESTKSENDRCRPSHKLQLHSWEDSLLQAPHGPTEFSSRTAAQVPSAGNSIPHSPLPQSDLDAAVESPCPAFSSVAMEPCLTETSVSTYCETRIASLPLPESCNDHHPGSQLLGPMRQSHTQPSPMESKAAFSYLPVKYSSIPIPDFCKSGAPEKSCTSHSGREKASPSAAGRTAECEKSRSGRVLTEVPGFLADSGNPAISFLSILEDELFCARALAQLRHNATRAPQESMSGCTAPQANERLRVGHSEQRRSSVNAPFSLACETRNLVQYEIGGTQPMPPTEVEAAPGETGEGLRRQTGGESQKTAEVASGPAPCFQLGGSAHNVPVANDPFLSSPLPVQAPQESFACSSEPHDSVPQLPSISQIPVNPESQSEHLQRMAATFPLSPPSRETLFSLPSLFAPCSRYRWCPNPSENFSVSGSSSPTRATPQGLLPASVTLPSSPPDKPSVLVATSPLAPTASHLQTAPPVGISLRTVPVDQRVPDQRKIDLGAAAAMPRLVPSSNVGPDVAVCCTASSLWHDAASTPADDSSRGHAVSPFPCRESVLTGAPMATKPFAAASATDVRTEAGNAKDRCVHRDACGQEGRSGGSAVTVCAVEEPCTNGNQGGAPGVPAMATFPSQAQKSLTHAQPRAYHPWLSSSPLLCSLGVICTAEGPLNRSPETCGEAHPVERPRNFQSRRGSQNKVDVLCSERARRSMYHPMPSEHVMMKLKPLSFGACYCSGAYPKNRSGGPNAVGQSVGCPTGSSRASQGKSETRLSDRRETLNCFSQCHLERMGPGNPTVVSPSGSLKRPQLLGEGQSTRKPGHSYMFVVRMQARAEERRHRLEQLKLRKASRLRLQEQRQREKQRQQEEAAAGEEARRQQVKLRQRAVTYRKRRLEAATLAALCAAREATLVTVTEAKRTLSRCQTRRTVNCWRLIVVRRRCMDVAIPLARDTLARQWMRNRSDRLKAGAFREWASSTVAERERAKEVMT</sequence>
<dbReference type="EMBL" id="LN714487">
    <property type="protein sequence ID" value="CEL70444.1"/>
    <property type="molecule type" value="Genomic_DNA"/>
</dbReference>
<feature type="region of interest" description="Disordered" evidence="1">
    <location>
        <begin position="1093"/>
        <end position="1149"/>
    </location>
</feature>
<feature type="compositionally biased region" description="Polar residues" evidence="1">
    <location>
        <begin position="969"/>
        <end position="985"/>
    </location>
</feature>
<feature type="compositionally biased region" description="Low complexity" evidence="1">
    <location>
        <begin position="653"/>
        <end position="666"/>
    </location>
</feature>
<feature type="compositionally biased region" description="Polar residues" evidence="1">
    <location>
        <begin position="723"/>
        <end position="733"/>
    </location>
</feature>
<organism evidence="2">
    <name type="scientific">Neospora caninum (strain Liverpool)</name>
    <dbReference type="NCBI Taxonomy" id="572307"/>
    <lineage>
        <taxon>Eukaryota</taxon>
        <taxon>Sar</taxon>
        <taxon>Alveolata</taxon>
        <taxon>Apicomplexa</taxon>
        <taxon>Conoidasida</taxon>
        <taxon>Coccidia</taxon>
        <taxon>Eucoccidiorida</taxon>
        <taxon>Eimeriorina</taxon>
        <taxon>Sarcocystidae</taxon>
        <taxon>Neospora</taxon>
    </lineage>
</organism>
<feature type="compositionally biased region" description="Polar residues" evidence="1">
    <location>
        <begin position="1902"/>
        <end position="1912"/>
    </location>
</feature>
<protein>
    <submittedName>
        <fullName evidence="2">Uncharacterized protein</fullName>
    </submittedName>
</protein>
<proteinExistence type="predicted"/>
<feature type="region of interest" description="Disordered" evidence="1">
    <location>
        <begin position="1500"/>
        <end position="1534"/>
    </location>
</feature>
<reference evidence="2" key="1">
    <citation type="journal article" date="2015" name="PLoS ONE">
        <title>Comprehensive Evaluation of Toxoplasma gondii VEG and Neospora caninum LIV Genomes with Tachyzoite Stage Transcriptome and Proteome Defines Novel Transcript Features.</title>
        <authorList>
            <person name="Ramaprasad A."/>
            <person name="Mourier T."/>
            <person name="Naeem R."/>
            <person name="Malas T.B."/>
            <person name="Moussa E."/>
            <person name="Panigrahi A."/>
            <person name="Vermont S.J."/>
            <person name="Otto T.D."/>
            <person name="Wastling J."/>
            <person name="Pain A."/>
        </authorList>
    </citation>
    <scope>NUCLEOTIDE SEQUENCE</scope>
    <source>
        <strain evidence="2">Liverpool</strain>
    </source>
</reference>
<feature type="compositionally biased region" description="Polar residues" evidence="1">
    <location>
        <begin position="1642"/>
        <end position="1655"/>
    </location>
</feature>
<feature type="region of interest" description="Disordered" evidence="1">
    <location>
        <begin position="481"/>
        <end position="540"/>
    </location>
</feature>
<evidence type="ECO:0000313" key="2">
    <source>
        <dbReference type="EMBL" id="CEL70444.1"/>
    </source>
</evidence>
<feature type="compositionally biased region" description="Basic and acidic residues" evidence="1">
    <location>
        <begin position="932"/>
        <end position="946"/>
    </location>
</feature>
<feature type="region of interest" description="Disordered" evidence="1">
    <location>
        <begin position="2004"/>
        <end position="2034"/>
    </location>
</feature>
<gene>
    <name evidence="2" type="ORF">BN1204_061260</name>
</gene>
<accession>A0A0F7UK24</accession>
<feature type="compositionally biased region" description="Polar residues" evidence="1">
    <location>
        <begin position="1260"/>
        <end position="1277"/>
    </location>
</feature>
<feature type="compositionally biased region" description="Basic and acidic residues" evidence="1">
    <location>
        <begin position="1124"/>
        <end position="1140"/>
    </location>
</feature>
<feature type="region of interest" description="Disordered" evidence="1">
    <location>
        <begin position="1959"/>
        <end position="1988"/>
    </location>
</feature>
<feature type="compositionally biased region" description="Basic and acidic residues" evidence="1">
    <location>
        <begin position="493"/>
        <end position="503"/>
    </location>
</feature>
<feature type="region of interest" description="Disordered" evidence="1">
    <location>
        <begin position="2065"/>
        <end position="2089"/>
    </location>
</feature>
<name>A0A0F7UK24_NEOCL</name>
<feature type="compositionally biased region" description="Polar residues" evidence="1">
    <location>
        <begin position="236"/>
        <end position="245"/>
    </location>
</feature>
<feature type="region of interest" description="Disordered" evidence="1">
    <location>
        <begin position="717"/>
        <end position="736"/>
    </location>
</feature>
<feature type="region of interest" description="Disordered" evidence="1">
    <location>
        <begin position="1257"/>
        <end position="1285"/>
    </location>
</feature>
<feature type="compositionally biased region" description="Polar residues" evidence="1">
    <location>
        <begin position="1113"/>
        <end position="1123"/>
    </location>
</feature>
<feature type="compositionally biased region" description="Polar residues" evidence="1">
    <location>
        <begin position="635"/>
        <end position="648"/>
    </location>
</feature>
<feature type="region of interest" description="Disordered" evidence="1">
    <location>
        <begin position="319"/>
        <end position="450"/>
    </location>
</feature>
<feature type="region of interest" description="Disordered" evidence="1">
    <location>
        <begin position="909"/>
        <end position="1013"/>
    </location>
</feature>
<feature type="region of interest" description="Disordered" evidence="1">
    <location>
        <begin position="588"/>
        <end position="678"/>
    </location>
</feature>
<feature type="compositionally biased region" description="Polar residues" evidence="1">
    <location>
        <begin position="1971"/>
        <end position="1980"/>
    </location>
</feature>
<feature type="region of interest" description="Disordered" evidence="1">
    <location>
        <begin position="1378"/>
        <end position="1405"/>
    </location>
</feature>